<proteinExistence type="predicted"/>
<accession>A0ACD0NSN2</accession>
<sequence length="690" mass="78688">MPSSSSSNPQPLLWDELKMYISSDSYVFEPTSPGHAQEVLTVDRVSRALKLQANGQVDSSKKEKVMTIYGILGFISLHTTEFLVVISSRSKVATLLGSEIYLATDFRVFPVNSDASPHLLHHPIEKGLLALIKAHLYSAPFYFSYAYDITSSMQRQSQLEAKGLPMWKRADERFFWNRYLQSRMIDHTTTNPSQDLSRFILPCMFGFLEIKTSTINGRDFLFGLIARRSRHRTGTRYFSRGIDKDGNVSNYNETEQLVVLDPKDEADRIGKIDGKIRMSYLQTRGSVPVYWAEVNNLRYKPDLQIMDKPGTAEATKKHFDDQVERYGDIYLVNLVNQKGYEKPVKEAYEKAVDALGNPQVHYTYYDFHHECKGMKFERVMDLISRLNQKGHESDDYFFRDEGRQGDRRVVRRQKSVVRTNCMDCLDRTNVVQCTLGRWVLNDQLRAVGVLSADERVEDKADFMHMFRNVWADHADVISKAYSGTGALKTDFTRTGKRSKEGALQDGINSVTRYIKNNFFDGQRQDAYDLFTGAWDPSKGVPHVDRRALTIRAMPWVLFFSLFMLFCCLVLPRESGGTAHSAVETKSTTSSTLSFKAFTLIWIGAAIFSAQFMIARGLEYVAWPTLNRPEEAMFYEGPGFSSGKKGRLATSNPRRANGVADQETYANGQPRPKEIVARTSRRGGDYHRKNE</sequence>
<reference evidence="1 2" key="1">
    <citation type="journal article" date="2018" name="Mol. Biol. Evol.">
        <title>Broad Genomic Sampling Reveals a Smut Pathogenic Ancestry of the Fungal Clade Ustilaginomycotina.</title>
        <authorList>
            <person name="Kijpornyongpan T."/>
            <person name="Mondo S.J."/>
            <person name="Barry K."/>
            <person name="Sandor L."/>
            <person name="Lee J."/>
            <person name="Lipzen A."/>
            <person name="Pangilinan J."/>
            <person name="LaButti K."/>
            <person name="Hainaut M."/>
            <person name="Henrissat B."/>
            <person name="Grigoriev I.V."/>
            <person name="Spatafora J.W."/>
            <person name="Aime M.C."/>
        </authorList>
    </citation>
    <scope>NUCLEOTIDE SEQUENCE [LARGE SCALE GENOMIC DNA]</scope>
    <source>
        <strain evidence="1 2">SA 807</strain>
    </source>
</reference>
<dbReference type="EMBL" id="KZ820133">
    <property type="protein sequence ID" value="PWN48848.1"/>
    <property type="molecule type" value="Genomic_DNA"/>
</dbReference>
<keyword evidence="2" id="KW-1185">Reference proteome</keyword>
<evidence type="ECO:0000313" key="1">
    <source>
        <dbReference type="EMBL" id="PWN48848.1"/>
    </source>
</evidence>
<gene>
    <name evidence="1" type="ORF">IE53DRAFT_370258</name>
</gene>
<name>A0ACD0NSN2_9BASI</name>
<evidence type="ECO:0000313" key="2">
    <source>
        <dbReference type="Proteomes" id="UP000245626"/>
    </source>
</evidence>
<dbReference type="Proteomes" id="UP000245626">
    <property type="component" value="Unassembled WGS sequence"/>
</dbReference>
<organism evidence="1 2">
    <name type="scientific">Violaceomyces palustris</name>
    <dbReference type="NCBI Taxonomy" id="1673888"/>
    <lineage>
        <taxon>Eukaryota</taxon>
        <taxon>Fungi</taxon>
        <taxon>Dikarya</taxon>
        <taxon>Basidiomycota</taxon>
        <taxon>Ustilaginomycotina</taxon>
        <taxon>Ustilaginomycetes</taxon>
        <taxon>Violaceomycetales</taxon>
        <taxon>Violaceomycetaceae</taxon>
        <taxon>Violaceomyces</taxon>
    </lineage>
</organism>
<protein>
    <submittedName>
        <fullName evidence="1">SAC1-recessive suppressor of secretory defect</fullName>
    </submittedName>
</protein>